<dbReference type="CDD" id="cd03131">
    <property type="entry name" value="GATase1_HTS"/>
    <property type="match status" value="1"/>
</dbReference>
<keyword evidence="8" id="KW-0486">Methionine biosynthesis</keyword>
<dbReference type="GO" id="GO:0005737">
    <property type="term" value="C:cytoplasm"/>
    <property type="evidence" value="ECO:0007669"/>
    <property type="project" value="UniProtKB-SubCell"/>
</dbReference>
<comment type="subcellular location">
    <subcellularLocation>
        <location evidence="1 8">Cytoplasm</location>
    </subcellularLocation>
</comment>
<evidence type="ECO:0000256" key="9">
    <source>
        <dbReference type="PIRSR" id="PIRSR000450-1"/>
    </source>
</evidence>
<evidence type="ECO:0000256" key="5">
    <source>
        <dbReference type="ARBA" id="ARBA00023315"/>
    </source>
</evidence>
<comment type="similarity">
    <text evidence="8">Belongs to the MetA family.</text>
</comment>
<dbReference type="EC" id="2.3.1.46" evidence="8"/>
<dbReference type="GO" id="GO:0008899">
    <property type="term" value="F:homoserine O-succinyltransferase activity"/>
    <property type="evidence" value="ECO:0007669"/>
    <property type="project" value="UniProtKB-EC"/>
</dbReference>
<feature type="site" description="Important for acyl-CoA specificity" evidence="8">
    <location>
        <position position="111"/>
    </location>
</feature>
<dbReference type="PANTHER" id="PTHR20919:SF0">
    <property type="entry name" value="HOMOSERINE O-SUCCINYLTRANSFERASE"/>
    <property type="match status" value="1"/>
</dbReference>
<dbReference type="RefSeq" id="WP_085283314.1">
    <property type="nucleotide sequence ID" value="NZ_FOBI01000001.1"/>
</dbReference>
<dbReference type="InterPro" id="IPR033752">
    <property type="entry name" value="MetA_family"/>
</dbReference>
<organism evidence="10 11">
    <name type="scientific">Colwellia chukchiensis</name>
    <dbReference type="NCBI Taxonomy" id="641665"/>
    <lineage>
        <taxon>Bacteria</taxon>
        <taxon>Pseudomonadati</taxon>
        <taxon>Pseudomonadota</taxon>
        <taxon>Gammaproteobacteria</taxon>
        <taxon>Alteromonadales</taxon>
        <taxon>Colwelliaceae</taxon>
        <taxon>Colwellia</taxon>
    </lineage>
</organism>
<feature type="binding site" evidence="8">
    <location>
        <position position="163"/>
    </location>
    <ligand>
        <name>substrate</name>
    </ligand>
</feature>
<dbReference type="EMBL" id="FOBI01000001">
    <property type="protein sequence ID" value="SEK33533.1"/>
    <property type="molecule type" value="Genomic_DNA"/>
</dbReference>
<evidence type="ECO:0000256" key="1">
    <source>
        <dbReference type="ARBA" id="ARBA00004496"/>
    </source>
</evidence>
<feature type="binding site" evidence="8">
    <location>
        <position position="192"/>
    </location>
    <ligand>
        <name>substrate</name>
    </ligand>
</feature>
<dbReference type="Gene3D" id="3.40.50.880">
    <property type="match status" value="1"/>
</dbReference>
<comment type="catalytic activity">
    <reaction evidence="6 8">
        <text>L-homoserine + succinyl-CoA = O-succinyl-L-homoserine + CoA</text>
        <dbReference type="Rhea" id="RHEA:22008"/>
        <dbReference type="ChEBI" id="CHEBI:57287"/>
        <dbReference type="ChEBI" id="CHEBI:57292"/>
        <dbReference type="ChEBI" id="CHEBI:57476"/>
        <dbReference type="ChEBI" id="CHEBI:57661"/>
        <dbReference type="EC" id="2.3.1.46"/>
    </reaction>
</comment>
<evidence type="ECO:0000256" key="3">
    <source>
        <dbReference type="ARBA" id="ARBA00022605"/>
    </source>
</evidence>
<evidence type="ECO:0000256" key="6">
    <source>
        <dbReference type="ARBA" id="ARBA00051253"/>
    </source>
</evidence>
<keyword evidence="3 8" id="KW-0028">Amino-acid biosynthesis</keyword>
<evidence type="ECO:0000313" key="11">
    <source>
        <dbReference type="Proteomes" id="UP000199297"/>
    </source>
</evidence>
<dbReference type="Proteomes" id="UP000199297">
    <property type="component" value="Unassembled WGS sequence"/>
</dbReference>
<feature type="active site" description="Acyl-thioester intermediate" evidence="8 9">
    <location>
        <position position="142"/>
    </location>
</feature>
<dbReference type="GO" id="GO:0004414">
    <property type="term" value="F:homoserine O-acetyltransferase activity"/>
    <property type="evidence" value="ECO:0007669"/>
    <property type="project" value="UniProtKB-UniRule"/>
</dbReference>
<feature type="active site" description="Proton acceptor" evidence="8">
    <location>
        <position position="235"/>
    </location>
</feature>
<keyword evidence="4 8" id="KW-0808">Transferase</keyword>
<gene>
    <name evidence="8" type="primary">metAS</name>
    <name evidence="10" type="ORF">SAMN05216262_101100</name>
</gene>
<sequence>MPIKIPNELPALTILDQENIFVMSERRAVDQDIRPMQVAILNLMPNKIETEVQILRMLANTPLQINIEFIRIHANESRNTPQAHLDNFYRLFDDIKHKQYDGLIITGAPLALLDYQQVTFWDKICQVFDWAEKNVTSTMFSCWGAHAALYHHYGLKRHLRTQKLSGVYRHRCLQPNAELTRGFDETFNVPHSRFGYIDKSDYLSLKHIEILAESEQAGVYLAASKDKRQVYLTGHPEYDATTLSEEYFRDIAAGAPVAIPDNYFTNDQPDSATANTWRSHGSLLFTNWLNYYVYQITPYQLDADHINAINPGDARG</sequence>
<comment type="caution">
    <text evidence="8">Lacks conserved residue(s) required for the propagation of feature annotation.</text>
</comment>
<dbReference type="OrthoDB" id="9772423at2"/>
<comment type="function">
    <text evidence="7 8">Transfers a succinyl group from succinyl-CoA to L-homoserine, forming succinyl-L-homoserine.</text>
</comment>
<dbReference type="AlphaFoldDB" id="A0A1H7G5E7"/>
<accession>A0A1H7G5E7</accession>
<dbReference type="NCBIfam" id="TIGR01001">
    <property type="entry name" value="metA"/>
    <property type="match status" value="1"/>
</dbReference>
<feature type="binding site" evidence="8">
    <location>
        <position position="249"/>
    </location>
    <ligand>
        <name>substrate</name>
    </ligand>
</feature>
<evidence type="ECO:0000256" key="4">
    <source>
        <dbReference type="ARBA" id="ARBA00022679"/>
    </source>
</evidence>
<keyword evidence="5 8" id="KW-0012">Acyltransferase</keyword>
<dbReference type="PIRSF" id="PIRSF000450">
    <property type="entry name" value="H_ser_succinyltr"/>
    <property type="match status" value="1"/>
</dbReference>
<dbReference type="HAMAP" id="MF_00295">
    <property type="entry name" value="MetA_acyltransf"/>
    <property type="match status" value="1"/>
</dbReference>
<reference evidence="11" key="1">
    <citation type="submission" date="2016-10" db="EMBL/GenBank/DDBJ databases">
        <authorList>
            <person name="Varghese N."/>
            <person name="Submissions S."/>
        </authorList>
    </citation>
    <scope>NUCLEOTIDE SEQUENCE [LARGE SCALE GENOMIC DNA]</scope>
    <source>
        <strain evidence="11">CGMCC 1.9127</strain>
    </source>
</reference>
<dbReference type="Pfam" id="PF04204">
    <property type="entry name" value="HTS"/>
    <property type="match status" value="1"/>
</dbReference>
<dbReference type="InterPro" id="IPR005697">
    <property type="entry name" value="HST_MetA"/>
</dbReference>
<dbReference type="FunFam" id="3.40.50.880:FF:000004">
    <property type="entry name" value="Homoserine O-succinyltransferase"/>
    <property type="match status" value="1"/>
</dbReference>
<dbReference type="InterPro" id="IPR029062">
    <property type="entry name" value="Class_I_gatase-like"/>
</dbReference>
<name>A0A1H7G5E7_9GAMM</name>
<feature type="site" description="Important for substrate specificity" evidence="8">
    <location>
        <position position="192"/>
    </location>
</feature>
<evidence type="ECO:0000256" key="8">
    <source>
        <dbReference type="HAMAP-Rule" id="MF_00295"/>
    </source>
</evidence>
<keyword evidence="11" id="KW-1185">Reference proteome</keyword>
<dbReference type="PANTHER" id="PTHR20919">
    <property type="entry name" value="HOMOSERINE O-SUCCINYLTRANSFERASE"/>
    <property type="match status" value="1"/>
</dbReference>
<evidence type="ECO:0000256" key="7">
    <source>
        <dbReference type="ARBA" id="ARBA00053298"/>
    </source>
</evidence>
<protein>
    <recommendedName>
        <fullName evidence="8">Homoserine O-succinyltransferase</fullName>
        <shortName evidence="8">HST</shortName>
        <ecNumber evidence="8">2.3.1.46</ecNumber>
    </recommendedName>
    <alternativeName>
        <fullName evidence="8">Homoserine transsuccinylase</fullName>
        <shortName evidence="8">HTS</shortName>
    </alternativeName>
</protein>
<keyword evidence="2 8" id="KW-0963">Cytoplasm</keyword>
<dbReference type="GO" id="GO:0019281">
    <property type="term" value="P:L-methionine biosynthetic process from homoserine via O-succinyl-L-homoserine and cystathionine"/>
    <property type="evidence" value="ECO:0007669"/>
    <property type="project" value="InterPro"/>
</dbReference>
<proteinExistence type="inferred from homology"/>
<evidence type="ECO:0000313" key="10">
    <source>
        <dbReference type="EMBL" id="SEK33533.1"/>
    </source>
</evidence>
<dbReference type="UniPathway" id="UPA00051">
    <property type="reaction ID" value="UER00075"/>
</dbReference>
<dbReference type="SUPFAM" id="SSF52317">
    <property type="entry name" value="Class I glutamine amidotransferase-like"/>
    <property type="match status" value="1"/>
</dbReference>
<evidence type="ECO:0000256" key="2">
    <source>
        <dbReference type="ARBA" id="ARBA00022490"/>
    </source>
</evidence>
<feature type="active site" evidence="8">
    <location>
        <position position="237"/>
    </location>
</feature>
<dbReference type="STRING" id="641665.GCA_002104455_00603"/>
<comment type="pathway">
    <text evidence="8">Amino-acid biosynthesis; L-methionine biosynthesis via de novo pathway; O-succinyl-L-homoserine from L-homoserine: step 1/1.</text>
</comment>